<keyword evidence="1" id="KW-0479">Metal-binding</keyword>
<dbReference type="GO" id="GO:0008270">
    <property type="term" value="F:zinc ion binding"/>
    <property type="evidence" value="ECO:0007669"/>
    <property type="project" value="UniProtKB-KW"/>
</dbReference>
<dbReference type="OrthoDB" id="7699631at2759"/>
<dbReference type="Proteomes" id="UP000299102">
    <property type="component" value="Unassembled WGS sequence"/>
</dbReference>
<dbReference type="GO" id="GO:0003677">
    <property type="term" value="F:DNA binding"/>
    <property type="evidence" value="ECO:0007669"/>
    <property type="project" value="InterPro"/>
</dbReference>
<dbReference type="SUPFAM" id="SSF57667">
    <property type="entry name" value="beta-beta-alpha zinc fingers"/>
    <property type="match status" value="1"/>
</dbReference>
<reference evidence="6 7" key="1">
    <citation type="journal article" date="2019" name="Commun. Biol.">
        <title>The bagworm genome reveals a unique fibroin gene that provides high tensile strength.</title>
        <authorList>
            <person name="Kono N."/>
            <person name="Nakamura H."/>
            <person name="Ohtoshi R."/>
            <person name="Tomita M."/>
            <person name="Numata K."/>
            <person name="Arakawa K."/>
        </authorList>
    </citation>
    <scope>NUCLEOTIDE SEQUENCE [LARGE SCALE GENOMIC DNA]</scope>
</reference>
<comment type="caution">
    <text evidence="6">The sequence shown here is derived from an EMBL/GenBank/DDBJ whole genome shotgun (WGS) entry which is preliminary data.</text>
</comment>
<dbReference type="Pfam" id="PF02892">
    <property type="entry name" value="zf-BED"/>
    <property type="match status" value="1"/>
</dbReference>
<protein>
    <recommendedName>
        <fullName evidence="5">BED-type domain-containing protein</fullName>
    </recommendedName>
</protein>
<evidence type="ECO:0000256" key="1">
    <source>
        <dbReference type="ARBA" id="ARBA00022723"/>
    </source>
</evidence>
<evidence type="ECO:0000256" key="2">
    <source>
        <dbReference type="ARBA" id="ARBA00022771"/>
    </source>
</evidence>
<sequence>MSPPIKSSIWTYFTIDKNDPEMSECKICNKSDSRKRRTTTSLKNHQKSMHPEEFCLFQSANKEKELKEKNDETGAIVTPLQQAKKQRSLEEVLQKEKKCDTNNPNSKKINKLIGEMIAH</sequence>
<evidence type="ECO:0000313" key="7">
    <source>
        <dbReference type="Proteomes" id="UP000299102"/>
    </source>
</evidence>
<name>A0A4C1ZLZ8_EUMVA</name>
<gene>
    <name evidence="6" type="ORF">EVAR_63574_1</name>
</gene>
<dbReference type="EMBL" id="BGZK01002044">
    <property type="protein sequence ID" value="GBP89911.1"/>
    <property type="molecule type" value="Genomic_DNA"/>
</dbReference>
<dbReference type="InterPro" id="IPR036236">
    <property type="entry name" value="Znf_C2H2_sf"/>
</dbReference>
<evidence type="ECO:0000256" key="4">
    <source>
        <dbReference type="PROSITE-ProRule" id="PRU00027"/>
    </source>
</evidence>
<accession>A0A4C1ZLZ8</accession>
<dbReference type="AlphaFoldDB" id="A0A4C1ZLZ8"/>
<keyword evidence="3" id="KW-0862">Zinc</keyword>
<proteinExistence type="predicted"/>
<organism evidence="6 7">
    <name type="scientific">Eumeta variegata</name>
    <name type="common">Bagworm moth</name>
    <name type="synonym">Eumeta japonica</name>
    <dbReference type="NCBI Taxonomy" id="151549"/>
    <lineage>
        <taxon>Eukaryota</taxon>
        <taxon>Metazoa</taxon>
        <taxon>Ecdysozoa</taxon>
        <taxon>Arthropoda</taxon>
        <taxon>Hexapoda</taxon>
        <taxon>Insecta</taxon>
        <taxon>Pterygota</taxon>
        <taxon>Neoptera</taxon>
        <taxon>Endopterygota</taxon>
        <taxon>Lepidoptera</taxon>
        <taxon>Glossata</taxon>
        <taxon>Ditrysia</taxon>
        <taxon>Tineoidea</taxon>
        <taxon>Psychidae</taxon>
        <taxon>Oiketicinae</taxon>
        <taxon>Eumeta</taxon>
    </lineage>
</organism>
<evidence type="ECO:0000313" key="6">
    <source>
        <dbReference type="EMBL" id="GBP89911.1"/>
    </source>
</evidence>
<dbReference type="PROSITE" id="PS50808">
    <property type="entry name" value="ZF_BED"/>
    <property type="match status" value="1"/>
</dbReference>
<dbReference type="SMART" id="SM00614">
    <property type="entry name" value="ZnF_BED"/>
    <property type="match status" value="1"/>
</dbReference>
<dbReference type="InterPro" id="IPR003656">
    <property type="entry name" value="Znf_BED"/>
</dbReference>
<evidence type="ECO:0000256" key="3">
    <source>
        <dbReference type="ARBA" id="ARBA00022833"/>
    </source>
</evidence>
<keyword evidence="2 4" id="KW-0863">Zinc-finger</keyword>
<feature type="domain" description="BED-type" evidence="5">
    <location>
        <begin position="4"/>
        <end position="57"/>
    </location>
</feature>
<keyword evidence="7" id="KW-1185">Reference proteome</keyword>
<evidence type="ECO:0000259" key="5">
    <source>
        <dbReference type="PROSITE" id="PS50808"/>
    </source>
</evidence>